<name>A0ABW4G9V0_9ACTN</name>
<dbReference type="InterPro" id="IPR011991">
    <property type="entry name" value="ArsR-like_HTH"/>
</dbReference>
<organism evidence="5 6">
    <name type="scientific">Nonomuraea guangzhouensis</name>
    <dbReference type="NCBI Taxonomy" id="1291555"/>
    <lineage>
        <taxon>Bacteria</taxon>
        <taxon>Bacillati</taxon>
        <taxon>Actinomycetota</taxon>
        <taxon>Actinomycetes</taxon>
        <taxon>Streptosporangiales</taxon>
        <taxon>Streptosporangiaceae</taxon>
        <taxon>Nonomuraea</taxon>
    </lineage>
</organism>
<dbReference type="CDD" id="cd00090">
    <property type="entry name" value="HTH_ARSR"/>
    <property type="match status" value="1"/>
</dbReference>
<protein>
    <submittedName>
        <fullName evidence="5">MarR family winged helix-turn-helix transcriptional regulator</fullName>
    </submittedName>
</protein>
<dbReference type="PROSITE" id="PS50995">
    <property type="entry name" value="HTH_MARR_2"/>
    <property type="match status" value="1"/>
</dbReference>
<evidence type="ECO:0000313" key="5">
    <source>
        <dbReference type="EMBL" id="MFD1539316.1"/>
    </source>
</evidence>
<comment type="caution">
    <text evidence="5">The sequence shown here is derived from an EMBL/GenBank/DDBJ whole genome shotgun (WGS) entry which is preliminary data.</text>
</comment>
<feature type="domain" description="HTH marR-type" evidence="4">
    <location>
        <begin position="7"/>
        <end position="139"/>
    </location>
</feature>
<evidence type="ECO:0000313" key="6">
    <source>
        <dbReference type="Proteomes" id="UP001597097"/>
    </source>
</evidence>
<gene>
    <name evidence="5" type="ORF">ACFSJ0_19820</name>
</gene>
<dbReference type="SMART" id="SM00347">
    <property type="entry name" value="HTH_MARR"/>
    <property type="match status" value="1"/>
</dbReference>
<keyword evidence="1" id="KW-0805">Transcription regulation</keyword>
<dbReference type="InterPro" id="IPR036390">
    <property type="entry name" value="WH_DNA-bd_sf"/>
</dbReference>
<dbReference type="InterPro" id="IPR036388">
    <property type="entry name" value="WH-like_DNA-bd_sf"/>
</dbReference>
<reference evidence="6" key="1">
    <citation type="journal article" date="2019" name="Int. J. Syst. Evol. Microbiol.">
        <title>The Global Catalogue of Microorganisms (GCM) 10K type strain sequencing project: providing services to taxonomists for standard genome sequencing and annotation.</title>
        <authorList>
            <consortium name="The Broad Institute Genomics Platform"/>
            <consortium name="The Broad Institute Genome Sequencing Center for Infectious Disease"/>
            <person name="Wu L."/>
            <person name="Ma J."/>
        </authorList>
    </citation>
    <scope>NUCLEOTIDE SEQUENCE [LARGE SCALE GENOMIC DNA]</scope>
    <source>
        <strain evidence="6">CGMCC 1.15399</strain>
    </source>
</reference>
<evidence type="ECO:0000256" key="2">
    <source>
        <dbReference type="ARBA" id="ARBA00023125"/>
    </source>
</evidence>
<dbReference type="PRINTS" id="PR00598">
    <property type="entry name" value="HTHMARR"/>
</dbReference>
<evidence type="ECO:0000256" key="3">
    <source>
        <dbReference type="ARBA" id="ARBA00023163"/>
    </source>
</evidence>
<dbReference type="EMBL" id="JBHUCM010000017">
    <property type="protein sequence ID" value="MFD1539316.1"/>
    <property type="molecule type" value="Genomic_DNA"/>
</dbReference>
<keyword evidence="3" id="KW-0804">Transcription</keyword>
<keyword evidence="6" id="KW-1185">Reference proteome</keyword>
<dbReference type="Proteomes" id="UP001597097">
    <property type="component" value="Unassembled WGS sequence"/>
</dbReference>
<proteinExistence type="predicted"/>
<dbReference type="Pfam" id="PF12802">
    <property type="entry name" value="MarR_2"/>
    <property type="match status" value="1"/>
</dbReference>
<dbReference type="PANTHER" id="PTHR42756">
    <property type="entry name" value="TRANSCRIPTIONAL REGULATOR, MARR"/>
    <property type="match status" value="1"/>
</dbReference>
<dbReference type="Gene3D" id="1.10.10.10">
    <property type="entry name" value="Winged helix-like DNA-binding domain superfamily/Winged helix DNA-binding domain"/>
    <property type="match status" value="1"/>
</dbReference>
<evidence type="ECO:0000256" key="1">
    <source>
        <dbReference type="ARBA" id="ARBA00023015"/>
    </source>
</evidence>
<dbReference type="SUPFAM" id="SSF46785">
    <property type="entry name" value="Winged helix' DNA-binding domain"/>
    <property type="match status" value="1"/>
</dbReference>
<dbReference type="InterPro" id="IPR000835">
    <property type="entry name" value="HTH_MarR-typ"/>
</dbReference>
<keyword evidence="2" id="KW-0238">DNA-binding</keyword>
<sequence>MTSLRRQSSLGYQINHLARLLGNGLRVGISDTGVTPGQFAQLLALYEQDGLTQQELCERVRIDQSTMAHTLRRMERDGLIVRTVDPDDRRRSRNTLTPRAREIEKTLTQGAREANARALEGLGQDEIEAFMRTLGRMIANLEDDDQ</sequence>
<dbReference type="PANTHER" id="PTHR42756:SF1">
    <property type="entry name" value="TRANSCRIPTIONAL REPRESSOR OF EMRAB OPERON"/>
    <property type="match status" value="1"/>
</dbReference>
<dbReference type="RefSeq" id="WP_308127130.1">
    <property type="nucleotide sequence ID" value="NZ_JAHKRM010000012.1"/>
</dbReference>
<evidence type="ECO:0000259" key="4">
    <source>
        <dbReference type="PROSITE" id="PS50995"/>
    </source>
</evidence>
<accession>A0ABW4G9V0</accession>